<keyword evidence="1" id="KW-0963">Cytoplasm</keyword>
<keyword evidence="9" id="KW-0548">Nucleotidyltransferase</keyword>
<dbReference type="GO" id="GO:0046872">
    <property type="term" value="F:metal ion binding"/>
    <property type="evidence" value="ECO:0007669"/>
    <property type="project" value="UniProtKB-KW"/>
</dbReference>
<evidence type="ECO:0000256" key="3">
    <source>
        <dbReference type="ARBA" id="ARBA00022723"/>
    </source>
</evidence>
<protein>
    <submittedName>
        <fullName evidence="9">Molybdopterin-guanine dinucleotide biosynthesis protein A</fullName>
        <ecNumber evidence="9">2.7.7.77</ecNumber>
    </submittedName>
</protein>
<dbReference type="InterPro" id="IPR025877">
    <property type="entry name" value="MobA-like_NTP_Trfase"/>
</dbReference>
<evidence type="ECO:0000256" key="6">
    <source>
        <dbReference type="ARBA" id="ARBA00023134"/>
    </source>
</evidence>
<reference evidence="9 10" key="1">
    <citation type="submission" date="2020-08" db="EMBL/GenBank/DDBJ databases">
        <title>Genomic Encyclopedia of Type Strains, Phase IV (KMG-IV): sequencing the most valuable type-strain genomes for metagenomic binning, comparative biology and taxonomic classification.</title>
        <authorList>
            <person name="Goeker M."/>
        </authorList>
    </citation>
    <scope>NUCLEOTIDE SEQUENCE [LARGE SCALE GENOMIC DNA]</scope>
    <source>
        <strain evidence="9 10">DSM 26736</strain>
    </source>
</reference>
<evidence type="ECO:0000313" key="10">
    <source>
        <dbReference type="Proteomes" id="UP000527143"/>
    </source>
</evidence>
<keyword evidence="3" id="KW-0479">Metal-binding</keyword>
<keyword evidence="6" id="KW-0342">GTP-binding</keyword>
<dbReference type="CDD" id="cd02503">
    <property type="entry name" value="MobA"/>
    <property type="match status" value="1"/>
</dbReference>
<dbReference type="SUPFAM" id="SSF53448">
    <property type="entry name" value="Nucleotide-diphospho-sugar transferases"/>
    <property type="match status" value="1"/>
</dbReference>
<keyword evidence="7" id="KW-0501">Molybdenum cofactor biosynthesis</keyword>
<evidence type="ECO:0000256" key="2">
    <source>
        <dbReference type="ARBA" id="ARBA00022679"/>
    </source>
</evidence>
<dbReference type="Gene3D" id="3.90.550.10">
    <property type="entry name" value="Spore Coat Polysaccharide Biosynthesis Protein SpsA, Chain A"/>
    <property type="match status" value="1"/>
</dbReference>
<sequence>MVLAGGRSSRFGSDKALALLDGRPLIEHTLASLRRHADEVAVAGRHVDNVASIPDQPMPNLGPLGGLCGALDYAAKHGFDSVLTCSVDCPWLPTRCLRHAPSYLKAQPVIGLWPADAVAALRSFIATDTRRSVRGFAEHLGAEPVEADLLPPNINTPADLAAAQRSWT</sequence>
<proteinExistence type="predicted"/>
<dbReference type="GO" id="GO:0006777">
    <property type="term" value="P:Mo-molybdopterin cofactor biosynthetic process"/>
    <property type="evidence" value="ECO:0007669"/>
    <property type="project" value="UniProtKB-KW"/>
</dbReference>
<dbReference type="Proteomes" id="UP000527143">
    <property type="component" value="Unassembled WGS sequence"/>
</dbReference>
<dbReference type="InterPro" id="IPR013482">
    <property type="entry name" value="Molybde_CF_guanTrfase"/>
</dbReference>
<dbReference type="RefSeq" id="WP_343056804.1">
    <property type="nucleotide sequence ID" value="NZ_JACIJF010000001.1"/>
</dbReference>
<evidence type="ECO:0000256" key="1">
    <source>
        <dbReference type="ARBA" id="ARBA00022490"/>
    </source>
</evidence>
<dbReference type="GO" id="GO:0005525">
    <property type="term" value="F:GTP binding"/>
    <property type="evidence" value="ECO:0007669"/>
    <property type="project" value="UniProtKB-KW"/>
</dbReference>
<name>A0A840YK91_9SPHN</name>
<comment type="caution">
    <text evidence="9">The sequence shown here is derived from an EMBL/GenBank/DDBJ whole genome shotgun (WGS) entry which is preliminary data.</text>
</comment>
<evidence type="ECO:0000313" key="9">
    <source>
        <dbReference type="EMBL" id="MBB5709370.1"/>
    </source>
</evidence>
<dbReference type="EMBL" id="JACIJF010000001">
    <property type="protein sequence ID" value="MBB5709370.1"/>
    <property type="molecule type" value="Genomic_DNA"/>
</dbReference>
<keyword evidence="10" id="KW-1185">Reference proteome</keyword>
<dbReference type="AlphaFoldDB" id="A0A840YK91"/>
<dbReference type="PANTHER" id="PTHR19136:SF81">
    <property type="entry name" value="MOLYBDENUM COFACTOR GUANYLYLTRANSFERASE"/>
    <property type="match status" value="1"/>
</dbReference>
<evidence type="ECO:0000256" key="5">
    <source>
        <dbReference type="ARBA" id="ARBA00022842"/>
    </source>
</evidence>
<keyword evidence="4" id="KW-0547">Nucleotide-binding</keyword>
<evidence type="ECO:0000259" key="8">
    <source>
        <dbReference type="Pfam" id="PF12804"/>
    </source>
</evidence>
<keyword evidence="2 9" id="KW-0808">Transferase</keyword>
<dbReference type="PANTHER" id="PTHR19136">
    <property type="entry name" value="MOLYBDENUM COFACTOR GUANYLYLTRANSFERASE"/>
    <property type="match status" value="1"/>
</dbReference>
<evidence type="ECO:0000256" key="4">
    <source>
        <dbReference type="ARBA" id="ARBA00022741"/>
    </source>
</evidence>
<dbReference type="GO" id="GO:0061603">
    <property type="term" value="F:molybdenum cofactor guanylyltransferase activity"/>
    <property type="evidence" value="ECO:0007669"/>
    <property type="project" value="UniProtKB-EC"/>
</dbReference>
<gene>
    <name evidence="9" type="ORF">FHT02_000576</name>
</gene>
<keyword evidence="5" id="KW-0460">Magnesium</keyword>
<organism evidence="9 10">
    <name type="scientific">Sphingomonas xinjiangensis</name>
    <dbReference type="NCBI Taxonomy" id="643568"/>
    <lineage>
        <taxon>Bacteria</taxon>
        <taxon>Pseudomonadati</taxon>
        <taxon>Pseudomonadota</taxon>
        <taxon>Alphaproteobacteria</taxon>
        <taxon>Sphingomonadales</taxon>
        <taxon>Sphingomonadaceae</taxon>
        <taxon>Sphingomonas</taxon>
    </lineage>
</organism>
<feature type="domain" description="MobA-like NTP transferase" evidence="8">
    <location>
        <begin position="2"/>
        <end position="107"/>
    </location>
</feature>
<evidence type="ECO:0000256" key="7">
    <source>
        <dbReference type="ARBA" id="ARBA00023150"/>
    </source>
</evidence>
<dbReference type="InterPro" id="IPR029044">
    <property type="entry name" value="Nucleotide-diphossugar_trans"/>
</dbReference>
<dbReference type="Pfam" id="PF12804">
    <property type="entry name" value="NTP_transf_3"/>
    <property type="match status" value="1"/>
</dbReference>
<dbReference type="EC" id="2.7.7.77" evidence="9"/>
<accession>A0A840YK91</accession>